<accession>A0AAV4JXT0</accession>
<sequence length="185" mass="21166">MSDIKRTQRGWARKGAYRPPSLDDHDLILRLYNAPTEEIIVISDSDSDDANISSSPFFNRKRKPTSLNKINTMEPPDKKLRTEQPYDESVDNMSSSQDLFGNPLHAPEIVYSPNSPILMLTQTKVRINNLDWSQETSDFKAIFEAATPPRIIAESPLSTSTYSFSRRLWSFDMHDKEDIIELSNV</sequence>
<evidence type="ECO:0000313" key="2">
    <source>
        <dbReference type="EMBL" id="GFS27085.1"/>
    </source>
</evidence>
<evidence type="ECO:0000256" key="1">
    <source>
        <dbReference type="SAM" id="MobiDB-lite"/>
    </source>
</evidence>
<reference evidence="2 3" key="1">
    <citation type="journal article" date="2021" name="Elife">
        <title>Chloroplast acquisition without the gene transfer in kleptoplastic sea slugs, Plakobranchus ocellatus.</title>
        <authorList>
            <person name="Maeda T."/>
            <person name="Takahashi S."/>
            <person name="Yoshida T."/>
            <person name="Shimamura S."/>
            <person name="Takaki Y."/>
            <person name="Nagai Y."/>
            <person name="Toyoda A."/>
            <person name="Suzuki Y."/>
            <person name="Arimoto A."/>
            <person name="Ishii H."/>
            <person name="Satoh N."/>
            <person name="Nishiyama T."/>
            <person name="Hasebe M."/>
            <person name="Maruyama T."/>
            <person name="Minagawa J."/>
            <person name="Obokata J."/>
            <person name="Shigenobu S."/>
        </authorList>
    </citation>
    <scope>NUCLEOTIDE SEQUENCE [LARGE SCALE GENOMIC DNA]</scope>
</reference>
<protein>
    <submittedName>
        <fullName evidence="2">Uncharacterized protein</fullName>
    </submittedName>
</protein>
<name>A0AAV4JXT0_9GAST</name>
<feature type="region of interest" description="Disordered" evidence="1">
    <location>
        <begin position="47"/>
        <end position="83"/>
    </location>
</feature>
<gene>
    <name evidence="2" type="ORF">ElyMa_001739200</name>
</gene>
<dbReference type="Proteomes" id="UP000762676">
    <property type="component" value="Unassembled WGS sequence"/>
</dbReference>
<dbReference type="EMBL" id="BMAT01003535">
    <property type="protein sequence ID" value="GFS27085.1"/>
    <property type="molecule type" value="Genomic_DNA"/>
</dbReference>
<proteinExistence type="predicted"/>
<dbReference type="AlphaFoldDB" id="A0AAV4JXT0"/>
<organism evidence="2 3">
    <name type="scientific">Elysia marginata</name>
    <dbReference type="NCBI Taxonomy" id="1093978"/>
    <lineage>
        <taxon>Eukaryota</taxon>
        <taxon>Metazoa</taxon>
        <taxon>Spiralia</taxon>
        <taxon>Lophotrochozoa</taxon>
        <taxon>Mollusca</taxon>
        <taxon>Gastropoda</taxon>
        <taxon>Heterobranchia</taxon>
        <taxon>Euthyneura</taxon>
        <taxon>Panpulmonata</taxon>
        <taxon>Sacoglossa</taxon>
        <taxon>Placobranchoidea</taxon>
        <taxon>Plakobranchidae</taxon>
        <taxon>Elysia</taxon>
    </lineage>
</organism>
<evidence type="ECO:0000313" key="3">
    <source>
        <dbReference type="Proteomes" id="UP000762676"/>
    </source>
</evidence>
<comment type="caution">
    <text evidence="2">The sequence shown here is derived from an EMBL/GenBank/DDBJ whole genome shotgun (WGS) entry which is preliminary data.</text>
</comment>
<keyword evidence="3" id="KW-1185">Reference proteome</keyword>